<gene>
    <name evidence="7" type="ORF">GCM10023165_30920</name>
</gene>
<evidence type="ECO:0000259" key="6">
    <source>
        <dbReference type="SMART" id="SM00849"/>
    </source>
</evidence>
<evidence type="ECO:0000256" key="2">
    <source>
        <dbReference type="ARBA" id="ARBA00022723"/>
    </source>
</evidence>
<feature type="domain" description="Metallo-beta-lactamase" evidence="6">
    <location>
        <begin position="93"/>
        <end position="298"/>
    </location>
</feature>
<dbReference type="SUPFAM" id="SSF56281">
    <property type="entry name" value="Metallo-hydrolase/oxidoreductase"/>
    <property type="match status" value="1"/>
</dbReference>
<dbReference type="Gene3D" id="3.60.15.10">
    <property type="entry name" value="Ribonuclease Z/Hydroxyacylglutathione hydrolase-like"/>
    <property type="match status" value="1"/>
</dbReference>
<reference evidence="8" key="1">
    <citation type="journal article" date="2019" name="Int. J. Syst. Evol. Microbiol.">
        <title>The Global Catalogue of Microorganisms (GCM) 10K type strain sequencing project: providing services to taxonomists for standard genome sequencing and annotation.</title>
        <authorList>
            <consortium name="The Broad Institute Genomics Platform"/>
            <consortium name="The Broad Institute Genome Sequencing Center for Infectious Disease"/>
            <person name="Wu L."/>
            <person name="Ma J."/>
        </authorList>
    </citation>
    <scope>NUCLEOTIDE SEQUENCE [LARGE SCALE GENOMIC DNA]</scope>
    <source>
        <strain evidence="8">JCM 17804</strain>
    </source>
</reference>
<keyword evidence="4" id="KW-0862">Zinc</keyword>
<evidence type="ECO:0000313" key="8">
    <source>
        <dbReference type="Proteomes" id="UP001500975"/>
    </source>
</evidence>
<dbReference type="InterPro" id="IPR036866">
    <property type="entry name" value="RibonucZ/Hydroxyglut_hydro"/>
</dbReference>
<evidence type="ECO:0000313" key="7">
    <source>
        <dbReference type="EMBL" id="GAA4346352.1"/>
    </source>
</evidence>
<comment type="caution">
    <text evidence="7">The sequence shown here is derived from an EMBL/GenBank/DDBJ whole genome shotgun (WGS) entry which is preliminary data.</text>
</comment>
<dbReference type="PANTHER" id="PTHR42978:SF6">
    <property type="entry name" value="QUORUM-QUENCHING LACTONASE YTNP-RELATED"/>
    <property type="match status" value="1"/>
</dbReference>
<feature type="signal peptide" evidence="5">
    <location>
        <begin position="1"/>
        <end position="31"/>
    </location>
</feature>
<dbReference type="Proteomes" id="UP001500975">
    <property type="component" value="Unassembled WGS sequence"/>
</dbReference>
<keyword evidence="3" id="KW-0378">Hydrolase</keyword>
<comment type="similarity">
    <text evidence="1">Belongs to the metallo-beta-lactamase superfamily.</text>
</comment>
<dbReference type="CDD" id="cd07720">
    <property type="entry name" value="OPHC2-like_MBL-fold"/>
    <property type="match status" value="1"/>
</dbReference>
<evidence type="ECO:0000256" key="4">
    <source>
        <dbReference type="ARBA" id="ARBA00022833"/>
    </source>
</evidence>
<dbReference type="RefSeq" id="WP_425584140.1">
    <property type="nucleotide sequence ID" value="NZ_BAABGJ010000035.1"/>
</dbReference>
<evidence type="ECO:0000256" key="5">
    <source>
        <dbReference type="SAM" id="SignalP"/>
    </source>
</evidence>
<keyword evidence="8" id="KW-1185">Reference proteome</keyword>
<dbReference type="PANTHER" id="PTHR42978">
    <property type="entry name" value="QUORUM-QUENCHING LACTONASE YTNP-RELATED-RELATED"/>
    <property type="match status" value="1"/>
</dbReference>
<dbReference type="InterPro" id="IPR051013">
    <property type="entry name" value="MBL_superfamily_lactonases"/>
</dbReference>
<dbReference type="Pfam" id="PF00753">
    <property type="entry name" value="Lactamase_B"/>
    <property type="match status" value="1"/>
</dbReference>
<dbReference type="InterPro" id="IPR001279">
    <property type="entry name" value="Metallo-B-lactamas"/>
</dbReference>
<feature type="chain" id="PRO_5046889762" evidence="5">
    <location>
        <begin position="32"/>
        <end position="325"/>
    </location>
</feature>
<evidence type="ECO:0000256" key="1">
    <source>
        <dbReference type="ARBA" id="ARBA00007749"/>
    </source>
</evidence>
<protein>
    <submittedName>
        <fullName evidence="7">MBL fold metallo-hydrolase</fullName>
    </submittedName>
</protein>
<sequence>MMVASSPRTRAFLLAAAYALAAWSMPAPTQAAAPFAKEAAPGYYRIMVGDFEVTALSDGTVALPVDQLLTRTSPAQVKKTLARSYLQSPLETSVNGYLVNTGEKLVLIDAGAAGLFGPTLGRLAANLRAAGYQPEQVDEVYITHMHPDHVGGLLADGKPAFPNAIVRADKHDADYWLSQANMDKAPADSKSFFQGAMGALNPYVAAGRFKPFDGDTELLPGVKARAARGHTAGHSVYFIESKGKKMAFWGDLMHVAAVQFENPSITIQFDTDAKAAAVQRRKAYTEAAAQGYLVAGAHLSFPGIGRLRAQGNGYVWLPVNYAPGR</sequence>
<organism evidence="7 8">
    <name type="scientific">Variovorax defluvii</name>
    <dbReference type="NCBI Taxonomy" id="913761"/>
    <lineage>
        <taxon>Bacteria</taxon>
        <taxon>Pseudomonadati</taxon>
        <taxon>Pseudomonadota</taxon>
        <taxon>Betaproteobacteria</taxon>
        <taxon>Burkholderiales</taxon>
        <taxon>Comamonadaceae</taxon>
        <taxon>Variovorax</taxon>
    </lineage>
</organism>
<name>A0ABP8HWR8_9BURK</name>
<keyword evidence="5" id="KW-0732">Signal</keyword>
<accession>A0ABP8HWR8</accession>
<keyword evidence="2" id="KW-0479">Metal-binding</keyword>
<dbReference type="EMBL" id="BAABGJ010000035">
    <property type="protein sequence ID" value="GAA4346352.1"/>
    <property type="molecule type" value="Genomic_DNA"/>
</dbReference>
<evidence type="ECO:0000256" key="3">
    <source>
        <dbReference type="ARBA" id="ARBA00022801"/>
    </source>
</evidence>
<proteinExistence type="inferred from homology"/>
<dbReference type="SMART" id="SM00849">
    <property type="entry name" value="Lactamase_B"/>
    <property type="match status" value="1"/>
</dbReference>